<dbReference type="Gene3D" id="2.40.10.10">
    <property type="entry name" value="Trypsin-like serine proteases"/>
    <property type="match status" value="1"/>
</dbReference>
<sequence>MKIIWLFPVFSHARFIYGQIGETSDADSTPTNIDIHPRIIGGTEISISSAPFIVGMTIRSGRTSEMCGGSIISSRFILTAAHCIHNKDPSAITIRIGSSRFDAGGRLVGVSQIYTDSYKPSTVENDIAILELDSEITSSRDPYSEILPIGIGNPPQGASCYTAGWGLTSNGGSASSGLRRVELNLWSTSQCVMVWGVGISGSKQICALGDRLSGDLYKDSCAGDSGGPLYCRYNGQTSLYGIVSYGPQECGTEGVPGVYTRPSFYKSGIEAITGPLENSDIFTLPIIPVSETTTSTSTTTTTTSTSRTSTTSSAIISSASSNTSSSAITNTTAATKPGIPFEIEIPTMPSNPDSSVLLKSTAALMLILYYVLMIIF</sequence>
<dbReference type="PROSITE" id="PS00134">
    <property type="entry name" value="TRYPSIN_HIS"/>
    <property type="match status" value="1"/>
</dbReference>
<comment type="similarity">
    <text evidence="1">Belongs to the peptidase S1 family.</text>
</comment>
<dbReference type="SMART" id="SM00020">
    <property type="entry name" value="Tryp_SPc"/>
    <property type="match status" value="1"/>
</dbReference>
<protein>
    <submittedName>
        <fullName evidence="5">Oidioi.mRNA.OKI2018_I69.XSR.g15009.t1.cds</fullName>
    </submittedName>
</protein>
<dbReference type="InterPro" id="IPR001254">
    <property type="entry name" value="Trypsin_dom"/>
</dbReference>
<name>A0ABN7SBG9_OIKDI</name>
<dbReference type="EMBL" id="OU015569">
    <property type="protein sequence ID" value="CAG5097288.1"/>
    <property type="molecule type" value="Genomic_DNA"/>
</dbReference>
<dbReference type="PROSITE" id="PS50240">
    <property type="entry name" value="TRYPSIN_DOM"/>
    <property type="match status" value="1"/>
</dbReference>
<dbReference type="CDD" id="cd00190">
    <property type="entry name" value="Tryp_SPc"/>
    <property type="match status" value="1"/>
</dbReference>
<dbReference type="Pfam" id="PF00089">
    <property type="entry name" value="Trypsin"/>
    <property type="match status" value="1"/>
</dbReference>
<dbReference type="InterPro" id="IPR050430">
    <property type="entry name" value="Peptidase_S1"/>
</dbReference>
<keyword evidence="3" id="KW-0378">Hydrolase</keyword>
<organism evidence="5 6">
    <name type="scientific">Oikopleura dioica</name>
    <name type="common">Tunicate</name>
    <dbReference type="NCBI Taxonomy" id="34765"/>
    <lineage>
        <taxon>Eukaryota</taxon>
        <taxon>Metazoa</taxon>
        <taxon>Chordata</taxon>
        <taxon>Tunicata</taxon>
        <taxon>Appendicularia</taxon>
        <taxon>Copelata</taxon>
        <taxon>Oikopleuridae</taxon>
        <taxon>Oikopleura</taxon>
    </lineage>
</organism>
<evidence type="ECO:0000259" key="4">
    <source>
        <dbReference type="PROSITE" id="PS50240"/>
    </source>
</evidence>
<keyword evidence="6" id="KW-1185">Reference proteome</keyword>
<dbReference type="InterPro" id="IPR018114">
    <property type="entry name" value="TRYPSIN_HIS"/>
</dbReference>
<dbReference type="Proteomes" id="UP001158576">
    <property type="component" value="Chromosome XSR"/>
</dbReference>
<keyword evidence="3" id="KW-0720">Serine protease</keyword>
<keyword evidence="2" id="KW-1015">Disulfide bond</keyword>
<accession>A0ABN7SBG9</accession>
<dbReference type="InterPro" id="IPR033116">
    <property type="entry name" value="TRYPSIN_SER"/>
</dbReference>
<dbReference type="PROSITE" id="PS00135">
    <property type="entry name" value="TRYPSIN_SER"/>
    <property type="match status" value="1"/>
</dbReference>
<keyword evidence="3" id="KW-0645">Protease</keyword>
<dbReference type="InterPro" id="IPR043504">
    <property type="entry name" value="Peptidase_S1_PA_chymotrypsin"/>
</dbReference>
<dbReference type="InterPro" id="IPR009003">
    <property type="entry name" value="Peptidase_S1_PA"/>
</dbReference>
<reference evidence="5 6" key="1">
    <citation type="submission" date="2021-04" db="EMBL/GenBank/DDBJ databases">
        <authorList>
            <person name="Bliznina A."/>
        </authorList>
    </citation>
    <scope>NUCLEOTIDE SEQUENCE [LARGE SCALE GENOMIC DNA]</scope>
</reference>
<dbReference type="InterPro" id="IPR001314">
    <property type="entry name" value="Peptidase_S1A"/>
</dbReference>
<feature type="domain" description="Peptidase S1" evidence="4">
    <location>
        <begin position="39"/>
        <end position="274"/>
    </location>
</feature>
<evidence type="ECO:0000313" key="6">
    <source>
        <dbReference type="Proteomes" id="UP001158576"/>
    </source>
</evidence>
<proteinExistence type="inferred from homology"/>
<dbReference type="PRINTS" id="PR00722">
    <property type="entry name" value="CHYMOTRYPSIN"/>
</dbReference>
<evidence type="ECO:0000256" key="2">
    <source>
        <dbReference type="ARBA" id="ARBA00023157"/>
    </source>
</evidence>
<evidence type="ECO:0000256" key="3">
    <source>
        <dbReference type="RuleBase" id="RU363034"/>
    </source>
</evidence>
<evidence type="ECO:0000256" key="1">
    <source>
        <dbReference type="ARBA" id="ARBA00007664"/>
    </source>
</evidence>
<dbReference type="PANTHER" id="PTHR24276">
    <property type="entry name" value="POLYSERASE-RELATED"/>
    <property type="match status" value="1"/>
</dbReference>
<dbReference type="PANTHER" id="PTHR24276:SF98">
    <property type="entry name" value="FI18310P1-RELATED"/>
    <property type="match status" value="1"/>
</dbReference>
<gene>
    <name evidence="5" type="ORF">OKIOD_LOCUS6567</name>
</gene>
<dbReference type="SUPFAM" id="SSF50494">
    <property type="entry name" value="Trypsin-like serine proteases"/>
    <property type="match status" value="1"/>
</dbReference>
<evidence type="ECO:0000313" key="5">
    <source>
        <dbReference type="EMBL" id="CAG5097288.1"/>
    </source>
</evidence>